<dbReference type="GO" id="GO:0003743">
    <property type="term" value="F:translation initiation factor activity"/>
    <property type="evidence" value="ECO:0007669"/>
    <property type="project" value="UniProtKB-UniRule"/>
</dbReference>
<protein>
    <recommendedName>
        <fullName evidence="6 7">Translation initiation factor IF-1, chloroplastic</fullName>
    </recommendedName>
</protein>
<evidence type="ECO:0000256" key="3">
    <source>
        <dbReference type="ARBA" id="ARBA00011599"/>
    </source>
</evidence>
<dbReference type="EMBL" id="LC571741">
    <property type="protein sequence ID" value="BCK52167.1"/>
    <property type="molecule type" value="Genomic_DNA"/>
</dbReference>
<gene>
    <name evidence="7 9" type="primary">infA</name>
</gene>
<keyword evidence="4 7" id="KW-0396">Initiation factor</keyword>
<keyword evidence="7" id="KW-0699">rRNA-binding</keyword>
<dbReference type="SUPFAM" id="SSF50249">
    <property type="entry name" value="Nucleic acid-binding proteins"/>
    <property type="match status" value="1"/>
</dbReference>
<evidence type="ECO:0000256" key="5">
    <source>
        <dbReference type="ARBA" id="ARBA00022917"/>
    </source>
</evidence>
<evidence type="ECO:0000313" key="9">
    <source>
        <dbReference type="EMBL" id="BCK52167.1"/>
    </source>
</evidence>
<dbReference type="GO" id="GO:0019843">
    <property type="term" value="F:rRNA binding"/>
    <property type="evidence" value="ECO:0007669"/>
    <property type="project" value="UniProtKB-UniRule"/>
</dbReference>
<dbReference type="PANTHER" id="PTHR33370:SF1">
    <property type="entry name" value="TRANSLATION INITIATION FACTOR IF-1, CHLOROPLASTIC"/>
    <property type="match status" value="1"/>
</dbReference>
<dbReference type="GO" id="GO:0043022">
    <property type="term" value="F:ribosome binding"/>
    <property type="evidence" value="ECO:0007669"/>
    <property type="project" value="UniProtKB-UniRule"/>
</dbReference>
<geneLocation type="chloroplast" evidence="9"/>
<dbReference type="GO" id="GO:0005829">
    <property type="term" value="C:cytosol"/>
    <property type="evidence" value="ECO:0007669"/>
    <property type="project" value="TreeGrafter"/>
</dbReference>
<keyword evidence="5 7" id="KW-0648">Protein biosynthesis</keyword>
<comment type="subunit">
    <text evidence="3 7">Component of the 30S ribosomal translation pre-initiation complex which assembles on the 30S ribosome in the order IF-2 and IF-3, IF-1 and N-formylmethionyl-tRNA(fMet); mRNA recruitment can occur at any time during PIC assembly.</text>
</comment>
<comment type="function">
    <text evidence="1 7">One of the essential components for the initiation of protein synthesis. Stabilizes the binding of IF-2 and IF-3 on the 30S subunit to which N-formylmethionyl-tRNA(fMet) subsequently binds. Helps modulate mRNA selection, yielding the 30S pre-initiation complex (PIC). Upon addition of the 50S ribosomal subunit IF-1, IF-2 and IF-3 are released leaving the mature 70S translation initiation complex.</text>
</comment>
<dbReference type="GO" id="GO:0009507">
    <property type="term" value="C:chloroplast"/>
    <property type="evidence" value="ECO:0007669"/>
    <property type="project" value="UniProtKB-SubCell"/>
</dbReference>
<evidence type="ECO:0000256" key="7">
    <source>
        <dbReference type="HAMAP-Rule" id="MF_00075"/>
    </source>
</evidence>
<dbReference type="FunFam" id="2.40.50.140:FF:000002">
    <property type="entry name" value="Translation initiation factor IF-1"/>
    <property type="match status" value="1"/>
</dbReference>
<dbReference type="AlphaFoldDB" id="A0A7R7I1N9"/>
<evidence type="ECO:0000256" key="1">
    <source>
        <dbReference type="ARBA" id="ARBA00003935"/>
    </source>
</evidence>
<dbReference type="Pfam" id="PF01176">
    <property type="entry name" value="eIF-1a"/>
    <property type="match status" value="1"/>
</dbReference>
<comment type="subcellular location">
    <subcellularLocation>
        <location evidence="7">Plastid</location>
        <location evidence="7">Chloroplast</location>
    </subcellularLocation>
</comment>
<sequence length="84" mass="9840">MTIKRNVVMLDGVVMTTYPDGLFLVLLDNDMEVLAVISGKMRYRHIRIIRGDRVKVELTIYDLSRGRIIYRYRREGESISDLYG</sequence>
<accession>A0A7R7I1N9</accession>
<evidence type="ECO:0000256" key="4">
    <source>
        <dbReference type="ARBA" id="ARBA00022540"/>
    </source>
</evidence>
<keyword evidence="7" id="KW-0694">RNA-binding</keyword>
<keyword evidence="9" id="KW-0934">Plastid</keyword>
<dbReference type="PANTHER" id="PTHR33370">
    <property type="entry name" value="TRANSLATION INITIATION FACTOR IF-1, CHLOROPLASTIC"/>
    <property type="match status" value="1"/>
</dbReference>
<evidence type="ECO:0000259" key="8">
    <source>
        <dbReference type="PROSITE" id="PS50832"/>
    </source>
</evidence>
<evidence type="ECO:0000256" key="6">
    <source>
        <dbReference type="ARBA" id="ARBA00068272"/>
    </source>
</evidence>
<feature type="domain" description="S1-like" evidence="8">
    <location>
        <begin position="1"/>
        <end position="73"/>
    </location>
</feature>
<dbReference type="InterPro" id="IPR012340">
    <property type="entry name" value="NA-bd_OB-fold"/>
</dbReference>
<dbReference type="Gene3D" id="2.40.50.140">
    <property type="entry name" value="Nucleic acid-binding proteins"/>
    <property type="match status" value="1"/>
</dbReference>
<dbReference type="NCBIfam" id="TIGR00008">
    <property type="entry name" value="infA"/>
    <property type="match status" value="1"/>
</dbReference>
<organism evidence="9">
    <name type="scientific">Cunninghamia lanceolata var. konishii</name>
    <dbReference type="NCBI Taxonomy" id="66170"/>
    <lineage>
        <taxon>Eukaryota</taxon>
        <taxon>Viridiplantae</taxon>
        <taxon>Streptophyta</taxon>
        <taxon>Embryophyta</taxon>
        <taxon>Tracheophyta</taxon>
        <taxon>Spermatophyta</taxon>
        <taxon>Pinopsida</taxon>
        <taxon>Pinidae</taxon>
        <taxon>Conifers II</taxon>
        <taxon>Cupressales</taxon>
        <taxon>Cupressaceae</taxon>
        <taxon>Cunninghamia</taxon>
    </lineage>
</organism>
<dbReference type="HAMAP" id="MF_00075">
    <property type="entry name" value="IF_1"/>
    <property type="match status" value="1"/>
</dbReference>
<name>A0A7R7I1N9_CUNLA</name>
<dbReference type="InterPro" id="IPR004368">
    <property type="entry name" value="TIF_IF1"/>
</dbReference>
<evidence type="ECO:0000256" key="2">
    <source>
        <dbReference type="ARBA" id="ARBA00010939"/>
    </source>
</evidence>
<keyword evidence="9" id="KW-0150">Chloroplast</keyword>
<reference evidence="9" key="1">
    <citation type="journal article" date="2021" name="BMC Plant">
        <title>Tight association of genome rearrangements with gene expression in conifer plastomes.</title>
        <authorList>
            <person name="Wu C.S."/>
            <person name="Sudianto E."/>
            <person name="Chaw S.M."/>
        </authorList>
    </citation>
    <scope>NUCLEOTIDE SEQUENCE</scope>
    <source>
        <strain evidence="9">Chaw 1438</strain>
    </source>
</reference>
<comment type="similarity">
    <text evidence="2 7">Belongs to the IF-1 family.</text>
</comment>
<proteinExistence type="inferred from homology"/>
<dbReference type="PROSITE" id="PS50832">
    <property type="entry name" value="S1_IF1_TYPE"/>
    <property type="match status" value="1"/>
</dbReference>
<dbReference type="InterPro" id="IPR006196">
    <property type="entry name" value="RNA-binding_domain_S1_IF1"/>
</dbReference>